<feature type="region of interest" description="Disordered" evidence="1">
    <location>
        <begin position="50"/>
        <end position="85"/>
    </location>
</feature>
<organism evidence="2">
    <name type="scientific">Timema poppense</name>
    <name type="common">Walking stick</name>
    <dbReference type="NCBI Taxonomy" id="170557"/>
    <lineage>
        <taxon>Eukaryota</taxon>
        <taxon>Metazoa</taxon>
        <taxon>Ecdysozoa</taxon>
        <taxon>Arthropoda</taxon>
        <taxon>Hexapoda</taxon>
        <taxon>Insecta</taxon>
        <taxon>Pterygota</taxon>
        <taxon>Neoptera</taxon>
        <taxon>Polyneoptera</taxon>
        <taxon>Phasmatodea</taxon>
        <taxon>Timematodea</taxon>
        <taxon>Timematoidea</taxon>
        <taxon>Timematidae</taxon>
        <taxon>Timema</taxon>
    </lineage>
</organism>
<dbReference type="EMBL" id="OD006962">
    <property type="protein sequence ID" value="CAD7413534.1"/>
    <property type="molecule type" value="Genomic_DNA"/>
</dbReference>
<accession>A0A7R9H8X7</accession>
<evidence type="ECO:0000313" key="2">
    <source>
        <dbReference type="EMBL" id="CAD7413534.1"/>
    </source>
</evidence>
<feature type="compositionally biased region" description="Polar residues" evidence="1">
    <location>
        <begin position="66"/>
        <end position="79"/>
    </location>
</feature>
<name>A0A7R9H8X7_TIMPO</name>
<reference evidence="2" key="1">
    <citation type="submission" date="2020-11" db="EMBL/GenBank/DDBJ databases">
        <authorList>
            <person name="Tran Van P."/>
        </authorList>
    </citation>
    <scope>NUCLEOTIDE SEQUENCE</scope>
</reference>
<protein>
    <submittedName>
        <fullName evidence="2">Uncharacterized protein</fullName>
    </submittedName>
</protein>
<sequence>MLSLSDREISAAAVEVLSGLTSDLGQEHGQRAVSHPRCCYLHSAIEVTTDHSNSGPRWSVARDSSKGTSPPTLKGSSVANYGLEQ</sequence>
<proteinExistence type="predicted"/>
<dbReference type="AlphaFoldDB" id="A0A7R9H8X7"/>
<evidence type="ECO:0000256" key="1">
    <source>
        <dbReference type="SAM" id="MobiDB-lite"/>
    </source>
</evidence>
<gene>
    <name evidence="2" type="ORF">TPSB3V08_LOCUS9085</name>
</gene>